<gene>
    <name evidence="2" type="ORF">LWI28_023873</name>
</gene>
<sequence length="167" mass="18230">MKGFGDLKLSFLDSASGEKRVKHELSVSSVSGGVTSVGGPSSFIPLGGISLKAIQSSTPKKKKLGKEVAKESMNPRLKVTMEKLTGSFYGERYEKDVLIGTNRLLEQVISSLGEDFALQTAMFCYENNKMKNDLDKLREENQKLLKLSSSLEVEKLDLSSKMCSLGG</sequence>
<comment type="caution">
    <text evidence="2">The sequence shown here is derived from an EMBL/GenBank/DDBJ whole genome shotgun (WGS) entry which is preliminary data.</text>
</comment>
<feature type="coiled-coil region" evidence="1">
    <location>
        <begin position="127"/>
        <end position="154"/>
    </location>
</feature>
<protein>
    <submittedName>
        <fullName evidence="2">Uncharacterized protein</fullName>
    </submittedName>
</protein>
<reference evidence="2" key="1">
    <citation type="journal article" date="2022" name="Plant J.">
        <title>Strategies of tolerance reflected in two North American maple genomes.</title>
        <authorList>
            <person name="McEvoy S.L."/>
            <person name="Sezen U.U."/>
            <person name="Trouern-Trend A."/>
            <person name="McMahon S.M."/>
            <person name="Schaberg P.G."/>
            <person name="Yang J."/>
            <person name="Wegrzyn J.L."/>
            <person name="Swenson N.G."/>
        </authorList>
    </citation>
    <scope>NUCLEOTIDE SEQUENCE</scope>
    <source>
        <strain evidence="2">91603</strain>
    </source>
</reference>
<keyword evidence="3" id="KW-1185">Reference proteome</keyword>
<dbReference type="AlphaFoldDB" id="A0AAD5ISV7"/>
<organism evidence="2 3">
    <name type="scientific">Acer negundo</name>
    <name type="common">Box elder</name>
    <dbReference type="NCBI Taxonomy" id="4023"/>
    <lineage>
        <taxon>Eukaryota</taxon>
        <taxon>Viridiplantae</taxon>
        <taxon>Streptophyta</taxon>
        <taxon>Embryophyta</taxon>
        <taxon>Tracheophyta</taxon>
        <taxon>Spermatophyta</taxon>
        <taxon>Magnoliopsida</taxon>
        <taxon>eudicotyledons</taxon>
        <taxon>Gunneridae</taxon>
        <taxon>Pentapetalae</taxon>
        <taxon>rosids</taxon>
        <taxon>malvids</taxon>
        <taxon>Sapindales</taxon>
        <taxon>Sapindaceae</taxon>
        <taxon>Hippocastanoideae</taxon>
        <taxon>Acereae</taxon>
        <taxon>Acer</taxon>
    </lineage>
</organism>
<dbReference type="Proteomes" id="UP001064489">
    <property type="component" value="Chromosome 8"/>
</dbReference>
<evidence type="ECO:0000313" key="2">
    <source>
        <dbReference type="EMBL" id="KAI9174865.1"/>
    </source>
</evidence>
<evidence type="ECO:0000256" key="1">
    <source>
        <dbReference type="SAM" id="Coils"/>
    </source>
</evidence>
<name>A0AAD5ISV7_ACENE</name>
<accession>A0AAD5ISV7</accession>
<evidence type="ECO:0000313" key="3">
    <source>
        <dbReference type="Proteomes" id="UP001064489"/>
    </source>
</evidence>
<proteinExistence type="predicted"/>
<keyword evidence="1" id="KW-0175">Coiled coil</keyword>
<reference evidence="2" key="2">
    <citation type="submission" date="2023-02" db="EMBL/GenBank/DDBJ databases">
        <authorList>
            <person name="Swenson N.G."/>
            <person name="Wegrzyn J.L."/>
            <person name="Mcevoy S.L."/>
        </authorList>
    </citation>
    <scope>NUCLEOTIDE SEQUENCE</scope>
    <source>
        <strain evidence="2">91603</strain>
        <tissue evidence="2">Leaf</tissue>
    </source>
</reference>
<dbReference type="EMBL" id="JAJSOW010000103">
    <property type="protein sequence ID" value="KAI9174865.1"/>
    <property type="molecule type" value="Genomic_DNA"/>
</dbReference>